<evidence type="ECO:0000256" key="1">
    <source>
        <dbReference type="SAM" id="MobiDB-lite"/>
    </source>
</evidence>
<evidence type="ECO:0008006" key="4">
    <source>
        <dbReference type="Google" id="ProtNLM"/>
    </source>
</evidence>
<dbReference type="OrthoDB" id="9134166at2"/>
<name>A0A1V2W382_9BURK</name>
<dbReference type="EMBL" id="MUTJ01000053">
    <property type="protein sequence ID" value="ONU85061.1"/>
    <property type="molecule type" value="Genomic_DNA"/>
</dbReference>
<gene>
    <name evidence="2" type="ORF">A8E72_16840</name>
</gene>
<accession>A0A1V2W382</accession>
<organism evidence="2 3">
    <name type="scientific">Burkholderia cenocepacia</name>
    <dbReference type="NCBI Taxonomy" id="95486"/>
    <lineage>
        <taxon>Bacteria</taxon>
        <taxon>Pseudomonadati</taxon>
        <taxon>Pseudomonadota</taxon>
        <taxon>Betaproteobacteria</taxon>
        <taxon>Burkholderiales</taxon>
        <taxon>Burkholderiaceae</taxon>
        <taxon>Burkholderia</taxon>
        <taxon>Burkholderia cepacia complex</taxon>
    </lineage>
</organism>
<evidence type="ECO:0000313" key="3">
    <source>
        <dbReference type="Proteomes" id="UP000188543"/>
    </source>
</evidence>
<dbReference type="AlphaFoldDB" id="A0A1V2W382"/>
<evidence type="ECO:0000313" key="2">
    <source>
        <dbReference type="EMBL" id="ONU85061.1"/>
    </source>
</evidence>
<proteinExistence type="predicted"/>
<reference evidence="2 3" key="1">
    <citation type="submission" date="2016-08" db="EMBL/GenBank/DDBJ databases">
        <authorList>
            <person name="Seilhamer J.J."/>
        </authorList>
    </citation>
    <scope>NUCLEOTIDE SEQUENCE [LARGE SCALE GENOMIC DNA]</scope>
    <source>
        <strain evidence="2 3">VC14762</strain>
    </source>
</reference>
<dbReference type="Proteomes" id="UP000188543">
    <property type="component" value="Unassembled WGS sequence"/>
</dbReference>
<protein>
    <recommendedName>
        <fullName evidence="4">DNA cytosine methyltransferase</fullName>
    </recommendedName>
</protein>
<sequence>MTVPTAVFLFDKTGNMARPWAEAGYRCICFDIQHVGRSVRDGIIFQHWDALVGLPSLPPDSMVVFGFAFPPCTHLAVSGARWFQGKGLRALSQSIEMFAAAAEFLESLGAPYGIENPVSVISSHWRKPDYTFHPHDYTAFELADNYTKKTCLWVGGGFEMPAPNRAEGLGAPDNRIHAAPPSDDRGDIRSATPMGFSRAVFAANAKQLTT</sequence>
<comment type="caution">
    <text evidence="2">The sequence shown here is derived from an EMBL/GenBank/DDBJ whole genome shotgun (WGS) entry which is preliminary data.</text>
</comment>
<dbReference type="RefSeq" id="WP_077020109.1">
    <property type="nucleotide sequence ID" value="NZ_CADETK010000010.1"/>
</dbReference>
<feature type="region of interest" description="Disordered" evidence="1">
    <location>
        <begin position="164"/>
        <end position="188"/>
    </location>
</feature>